<feature type="compositionally biased region" description="Basic and acidic residues" evidence="1">
    <location>
        <begin position="102"/>
        <end position="111"/>
    </location>
</feature>
<accession>A0A2L2TWP8</accession>
<dbReference type="EMBL" id="LN649229">
    <property type="protein sequence ID" value="CEI66170.1"/>
    <property type="molecule type" value="Genomic_DNA"/>
</dbReference>
<evidence type="ECO:0000313" key="3">
    <source>
        <dbReference type="Proteomes" id="UP000245910"/>
    </source>
</evidence>
<organism evidence="2 3">
    <name type="scientific">Fusarium venenatum</name>
    <dbReference type="NCBI Taxonomy" id="56646"/>
    <lineage>
        <taxon>Eukaryota</taxon>
        <taxon>Fungi</taxon>
        <taxon>Dikarya</taxon>
        <taxon>Ascomycota</taxon>
        <taxon>Pezizomycotina</taxon>
        <taxon>Sordariomycetes</taxon>
        <taxon>Hypocreomycetidae</taxon>
        <taxon>Hypocreales</taxon>
        <taxon>Nectriaceae</taxon>
        <taxon>Fusarium</taxon>
    </lineage>
</organism>
<feature type="compositionally biased region" description="Polar residues" evidence="1">
    <location>
        <begin position="88"/>
        <end position="101"/>
    </location>
</feature>
<dbReference type="AlphaFoldDB" id="A0A2L2TWP8"/>
<evidence type="ECO:0000256" key="1">
    <source>
        <dbReference type="SAM" id="MobiDB-lite"/>
    </source>
</evidence>
<dbReference type="PANTHER" id="PTHR38166:SF1">
    <property type="entry name" value="C2H2-TYPE DOMAIN-CONTAINING PROTEIN"/>
    <property type="match status" value="1"/>
</dbReference>
<dbReference type="STRING" id="56646.A0A2L2TWP8"/>
<keyword evidence="3" id="KW-1185">Reference proteome</keyword>
<evidence type="ECO:0000313" key="2">
    <source>
        <dbReference type="EMBL" id="CEI66170.1"/>
    </source>
</evidence>
<reference evidence="3" key="1">
    <citation type="submission" date="2014-10" db="EMBL/GenBank/DDBJ databases">
        <authorList>
            <person name="King R."/>
        </authorList>
    </citation>
    <scope>NUCLEOTIDE SEQUENCE [LARGE SCALE GENOMIC DNA]</scope>
    <source>
        <strain evidence="3">A3/5</strain>
    </source>
</reference>
<feature type="compositionally biased region" description="Polar residues" evidence="1">
    <location>
        <begin position="112"/>
        <end position="122"/>
    </location>
</feature>
<protein>
    <submittedName>
        <fullName evidence="2">Uncharacterized protein</fullName>
    </submittedName>
</protein>
<feature type="region of interest" description="Disordered" evidence="1">
    <location>
        <begin position="88"/>
        <end position="159"/>
    </location>
</feature>
<dbReference type="Proteomes" id="UP000245910">
    <property type="component" value="Chromosome I"/>
</dbReference>
<name>A0A2L2TWP8_9HYPO</name>
<proteinExistence type="predicted"/>
<dbReference type="PANTHER" id="PTHR38166">
    <property type="entry name" value="C2H2-TYPE DOMAIN-CONTAINING PROTEIN-RELATED"/>
    <property type="match status" value="1"/>
</dbReference>
<sequence>MQRARSQAWKIRYGGFATNYIHIWLAMRSVERLPEDRQRLSVRLFPCLSFICQQNVPLQSRIKWVESSSSEGWWLSNATTRNVNQGQHCAEGTQNTGSNSGEGRKNNKEDAQQLQRPSTWPIRSSKKRSATTEELPEGDGDDGSSGRNPHKKRRLENEKTNPRFACPFFKHNPTKFIGERSCCGPGWINVQRVK</sequence>